<name>A0AAE0EXV6_9CHLO</name>
<evidence type="ECO:0000313" key="3">
    <source>
        <dbReference type="Proteomes" id="UP001190700"/>
    </source>
</evidence>
<organism evidence="2 3">
    <name type="scientific">Cymbomonas tetramitiformis</name>
    <dbReference type="NCBI Taxonomy" id="36881"/>
    <lineage>
        <taxon>Eukaryota</taxon>
        <taxon>Viridiplantae</taxon>
        <taxon>Chlorophyta</taxon>
        <taxon>Pyramimonadophyceae</taxon>
        <taxon>Pyramimonadales</taxon>
        <taxon>Pyramimonadaceae</taxon>
        <taxon>Cymbomonas</taxon>
    </lineage>
</organism>
<feature type="region of interest" description="Disordered" evidence="1">
    <location>
        <begin position="114"/>
        <end position="139"/>
    </location>
</feature>
<protein>
    <submittedName>
        <fullName evidence="2">Uncharacterized protein</fullName>
    </submittedName>
</protein>
<dbReference type="AlphaFoldDB" id="A0AAE0EXV6"/>
<feature type="region of interest" description="Disordered" evidence="1">
    <location>
        <begin position="1"/>
        <end position="26"/>
    </location>
</feature>
<keyword evidence="3" id="KW-1185">Reference proteome</keyword>
<dbReference type="Proteomes" id="UP001190700">
    <property type="component" value="Unassembled WGS sequence"/>
</dbReference>
<dbReference type="EMBL" id="LGRX02031451">
    <property type="protein sequence ID" value="KAK3244761.1"/>
    <property type="molecule type" value="Genomic_DNA"/>
</dbReference>
<gene>
    <name evidence="2" type="ORF">CYMTET_45641</name>
</gene>
<evidence type="ECO:0000256" key="1">
    <source>
        <dbReference type="SAM" id="MobiDB-lite"/>
    </source>
</evidence>
<reference evidence="2 3" key="1">
    <citation type="journal article" date="2015" name="Genome Biol. Evol.">
        <title>Comparative Genomics of a Bacterivorous Green Alga Reveals Evolutionary Causalities and Consequences of Phago-Mixotrophic Mode of Nutrition.</title>
        <authorList>
            <person name="Burns J.A."/>
            <person name="Paasch A."/>
            <person name="Narechania A."/>
            <person name="Kim E."/>
        </authorList>
    </citation>
    <scope>NUCLEOTIDE SEQUENCE [LARGE SCALE GENOMIC DNA]</scope>
    <source>
        <strain evidence="2 3">PLY_AMNH</strain>
    </source>
</reference>
<sequence length="139" mass="15268">MLSGFGKTHNIPIEGSIPLHTTSPKSQQLQDFFPPRHFNSALKLFPDPQPATGWLVGTNLRRRDVGSLSCLRLFASTPPGWFLRGACPERSARENISPAGYPCAGCPLQAGWLPSPREARENTPRRLPCAVPGPREERA</sequence>
<comment type="caution">
    <text evidence="2">The sequence shown here is derived from an EMBL/GenBank/DDBJ whole genome shotgun (WGS) entry which is preliminary data.</text>
</comment>
<proteinExistence type="predicted"/>
<accession>A0AAE0EXV6</accession>
<evidence type="ECO:0000313" key="2">
    <source>
        <dbReference type="EMBL" id="KAK3244761.1"/>
    </source>
</evidence>